<accession>A0A8K0J6D5</accession>
<evidence type="ECO:0000313" key="2">
    <source>
        <dbReference type="Proteomes" id="UP000811619"/>
    </source>
</evidence>
<reference evidence="1" key="1">
    <citation type="journal article" date="2020" name="bioRxiv">
        <title>Whole genome comparisons of ergot fungi reveals the divergence and evolution of species within the genus Claviceps are the result of varying mechanisms driving genome evolution and host range expansion.</title>
        <authorList>
            <person name="Wyka S.A."/>
            <person name="Mondo S.J."/>
            <person name="Liu M."/>
            <person name="Dettman J."/>
            <person name="Nalam V."/>
            <person name="Broders K.D."/>
        </authorList>
    </citation>
    <scope>NUCLEOTIDE SEQUENCE</scope>
    <source>
        <strain evidence="1">CCC 489</strain>
    </source>
</reference>
<dbReference type="PANTHER" id="PTHR42087">
    <property type="entry name" value="ILP IS AN APOPTOSIS INHIBITOR"/>
    <property type="match status" value="1"/>
</dbReference>
<dbReference type="AlphaFoldDB" id="A0A8K0J6D5"/>
<name>A0A8K0J6D5_9HYPO</name>
<sequence>MAWYPKYQSCQQFFVNYSQHTRPVQAVAARVNILLPFERASSRDGSARDSSDPMSSSISGVARVTLVPYIRRLVVTGFDDAATLQGFFGDDWKDGISSIHVAERRNYLFAAKSDPWLKVKAQYDMENGQTVPFLRPLTDVTESEIISAETNWSDWLAMQDWMLGPRAPLEEN</sequence>
<dbReference type="PANTHER" id="PTHR42087:SF1">
    <property type="entry name" value="ILP IS AN APOPTOSIS INHIBITOR"/>
    <property type="match status" value="1"/>
</dbReference>
<gene>
    <name evidence="1" type="ORF">E4U42_003758</name>
</gene>
<keyword evidence="2" id="KW-1185">Reference proteome</keyword>
<organism evidence="1 2">
    <name type="scientific">Claviceps africana</name>
    <dbReference type="NCBI Taxonomy" id="83212"/>
    <lineage>
        <taxon>Eukaryota</taxon>
        <taxon>Fungi</taxon>
        <taxon>Dikarya</taxon>
        <taxon>Ascomycota</taxon>
        <taxon>Pezizomycotina</taxon>
        <taxon>Sordariomycetes</taxon>
        <taxon>Hypocreomycetidae</taxon>
        <taxon>Hypocreales</taxon>
        <taxon>Clavicipitaceae</taxon>
        <taxon>Claviceps</taxon>
    </lineage>
</organism>
<protein>
    <submittedName>
        <fullName evidence="1">Uncharacterized protein</fullName>
    </submittedName>
</protein>
<dbReference type="OrthoDB" id="5335812at2759"/>
<comment type="caution">
    <text evidence="1">The sequence shown here is derived from an EMBL/GenBank/DDBJ whole genome shotgun (WGS) entry which is preliminary data.</text>
</comment>
<proteinExistence type="predicted"/>
<evidence type="ECO:0000313" key="1">
    <source>
        <dbReference type="EMBL" id="KAG5926000.1"/>
    </source>
</evidence>
<dbReference type="Proteomes" id="UP000811619">
    <property type="component" value="Unassembled WGS sequence"/>
</dbReference>
<dbReference type="InterPro" id="IPR053267">
    <property type="entry name" value="Verrucosidin_biosynth-assoc"/>
</dbReference>
<dbReference type="EMBL" id="SRPY01000317">
    <property type="protein sequence ID" value="KAG5926000.1"/>
    <property type="molecule type" value="Genomic_DNA"/>
</dbReference>